<evidence type="ECO:0000313" key="1">
    <source>
        <dbReference type="EMBL" id="VDL58308.1"/>
    </source>
</evidence>
<dbReference type="WBParaSite" id="HDID_0000599201-mRNA-1">
    <property type="protein sequence ID" value="HDID_0000599201-mRNA-1"/>
    <property type="gene ID" value="HDID_0000599201"/>
</dbReference>
<organism evidence="3">
    <name type="scientific">Hymenolepis diminuta</name>
    <name type="common">Rat tapeworm</name>
    <dbReference type="NCBI Taxonomy" id="6216"/>
    <lineage>
        <taxon>Eukaryota</taxon>
        <taxon>Metazoa</taxon>
        <taxon>Spiralia</taxon>
        <taxon>Lophotrochozoa</taxon>
        <taxon>Platyhelminthes</taxon>
        <taxon>Cestoda</taxon>
        <taxon>Eucestoda</taxon>
        <taxon>Cyclophyllidea</taxon>
        <taxon>Hymenolepididae</taxon>
        <taxon>Hymenolepis</taxon>
    </lineage>
</organism>
<dbReference type="AlphaFoldDB" id="A0A0R3SM27"/>
<protein>
    <submittedName>
        <fullName evidence="3">Ubiquitin-like domain-containing protein</fullName>
    </submittedName>
</protein>
<dbReference type="Proteomes" id="UP000274504">
    <property type="component" value="Unassembled WGS sequence"/>
</dbReference>
<reference evidence="3" key="1">
    <citation type="submission" date="2017-02" db="UniProtKB">
        <authorList>
            <consortium name="WormBaseParasite"/>
        </authorList>
    </citation>
    <scope>IDENTIFICATION</scope>
</reference>
<name>A0A0R3SM27_HYMDI</name>
<evidence type="ECO:0000313" key="2">
    <source>
        <dbReference type="Proteomes" id="UP000274504"/>
    </source>
</evidence>
<proteinExistence type="predicted"/>
<reference evidence="1 2" key="2">
    <citation type="submission" date="2018-11" db="EMBL/GenBank/DDBJ databases">
        <authorList>
            <consortium name="Pathogen Informatics"/>
        </authorList>
    </citation>
    <scope>NUCLEOTIDE SEQUENCE [LARGE SCALE GENOMIC DNA]</scope>
</reference>
<accession>A0A0R3SM27</accession>
<dbReference type="EMBL" id="UYSG01003900">
    <property type="protein sequence ID" value="VDL58308.1"/>
    <property type="molecule type" value="Genomic_DNA"/>
</dbReference>
<gene>
    <name evidence="1" type="ORF">HDID_LOCUS5990</name>
</gene>
<evidence type="ECO:0000313" key="3">
    <source>
        <dbReference type="WBParaSite" id="HDID_0000599201-mRNA-1"/>
    </source>
</evidence>
<sequence length="175" mass="20186">MFKSRRLVSFVFVRELDKVELIRPFQIDISVCKGALLEDLLQKCSPASNRYFWQRRFQKDSLDDNDVLRKIGILGVTASDICQMGSRSRQSIDDRSFSGPFRLNTRGQRSDNGIESATKLLDIGFLIQEGQKSESNLSVAKRSETKNENEVPELVFFKRTKLKIVRKDEHLHPHV</sequence>